<dbReference type="GO" id="GO:0005524">
    <property type="term" value="F:ATP binding"/>
    <property type="evidence" value="ECO:0007669"/>
    <property type="project" value="UniProtKB-KW"/>
</dbReference>
<dbReference type="RefSeq" id="WP_119000009.1">
    <property type="nucleotide sequence ID" value="NZ_QWGP01000008.1"/>
</dbReference>
<feature type="domain" description="Carboxyltransferase" evidence="4">
    <location>
        <begin position="24"/>
        <end position="305"/>
    </location>
</feature>
<dbReference type="Gene3D" id="2.40.100.10">
    <property type="entry name" value="Cyclophilin-like"/>
    <property type="match status" value="1"/>
</dbReference>
<dbReference type="GO" id="GO:0016787">
    <property type="term" value="F:hydrolase activity"/>
    <property type="evidence" value="ECO:0007669"/>
    <property type="project" value="UniProtKB-KW"/>
</dbReference>
<dbReference type="AlphaFoldDB" id="A0AAX1UMB5"/>
<dbReference type="SUPFAM" id="SSF50891">
    <property type="entry name" value="Cyclophilin-like"/>
    <property type="match status" value="1"/>
</dbReference>
<evidence type="ECO:0000256" key="2">
    <source>
        <dbReference type="ARBA" id="ARBA00022801"/>
    </source>
</evidence>
<keyword evidence="3" id="KW-0067">ATP-binding</keyword>
<sequence>MSLEILTAGPMLTVQDAGRFGLRHMGVSPAGPIDRAAMALANALVGNAPGAAALEFAGPAGSFRCDRPVRFAVAGADCPIRIDKRVVLAGESHRLNPGETLTVGVPEGTVWAYLAFSGAIATPEVLGSRATHLRSGLGGPEGRALAAGDRLPLGPDEADAPCLRPDSRLDGAAPFRETGPIRLILGPQDGHFAPEILARLTGCDFTVTPQRDRMAMVLGGTDLPAARGHDIVSDGTVPGSVQVPGSGMPLVLLAESQTTGGYPKIGTVASVDLARLAQMPVGAQVRFALISAEEGEDLWIARQVRLRRLLEALVAKPEGVLRSDYLLSCDLVGGFYEPGEIVRPVTIRGPEECS</sequence>
<gene>
    <name evidence="5" type="ORF">D1114_09655</name>
</gene>
<dbReference type="NCBIfam" id="TIGR00724">
    <property type="entry name" value="urea_amlyse_rel"/>
    <property type="match status" value="1"/>
</dbReference>
<dbReference type="Proteomes" id="UP000266305">
    <property type="component" value="Unassembled WGS sequence"/>
</dbReference>
<accession>A0AAX1UMB5</accession>
<keyword evidence="1" id="KW-0547">Nucleotide-binding</keyword>
<evidence type="ECO:0000313" key="5">
    <source>
        <dbReference type="EMBL" id="RHZ95452.1"/>
    </source>
</evidence>
<evidence type="ECO:0000259" key="4">
    <source>
        <dbReference type="SMART" id="SM00797"/>
    </source>
</evidence>
<dbReference type="EMBL" id="QWGP01000008">
    <property type="protein sequence ID" value="RHZ95452.1"/>
    <property type="molecule type" value="Genomic_DNA"/>
</dbReference>
<organism evidence="5 6">
    <name type="scientific">Cereibacter sphaeroides</name>
    <name type="common">Rhodobacter sphaeroides</name>
    <dbReference type="NCBI Taxonomy" id="1063"/>
    <lineage>
        <taxon>Bacteria</taxon>
        <taxon>Pseudomonadati</taxon>
        <taxon>Pseudomonadota</taxon>
        <taxon>Alphaproteobacteria</taxon>
        <taxon>Rhodobacterales</taxon>
        <taxon>Paracoccaceae</taxon>
        <taxon>Cereibacter</taxon>
    </lineage>
</organism>
<proteinExistence type="predicted"/>
<dbReference type="PANTHER" id="PTHR43309">
    <property type="entry name" value="5-OXOPROLINASE SUBUNIT C"/>
    <property type="match status" value="1"/>
</dbReference>
<dbReference type="InterPro" id="IPR052708">
    <property type="entry name" value="PxpC"/>
</dbReference>
<dbReference type="InterPro" id="IPR029000">
    <property type="entry name" value="Cyclophilin-like_dom_sf"/>
</dbReference>
<reference evidence="5 6" key="1">
    <citation type="submission" date="2018-08" db="EMBL/GenBank/DDBJ databases">
        <title>Draft genome sequence of Rhodobacter sphaeroides FY.</title>
        <authorList>
            <person name="Rayyan A."/>
            <person name="Meyer T.E."/>
            <person name="Kyndt J.A."/>
        </authorList>
    </citation>
    <scope>NUCLEOTIDE SEQUENCE [LARGE SCALE GENOMIC DNA]</scope>
    <source>
        <strain evidence="5 6">FY</strain>
    </source>
</reference>
<dbReference type="SMART" id="SM00797">
    <property type="entry name" value="AHS2"/>
    <property type="match status" value="1"/>
</dbReference>
<evidence type="ECO:0000256" key="3">
    <source>
        <dbReference type="ARBA" id="ARBA00022840"/>
    </source>
</evidence>
<dbReference type="Pfam" id="PF02626">
    <property type="entry name" value="CT_A_B"/>
    <property type="match status" value="1"/>
</dbReference>
<evidence type="ECO:0000313" key="6">
    <source>
        <dbReference type="Proteomes" id="UP000266305"/>
    </source>
</evidence>
<dbReference type="InterPro" id="IPR003778">
    <property type="entry name" value="CT_A_B"/>
</dbReference>
<name>A0AAX1UMB5_CERSP</name>
<keyword evidence="2" id="KW-0378">Hydrolase</keyword>
<comment type="caution">
    <text evidence="5">The sequence shown here is derived from an EMBL/GenBank/DDBJ whole genome shotgun (WGS) entry which is preliminary data.</text>
</comment>
<protein>
    <submittedName>
        <fullName evidence="5">Biotin-dependent carboxyltransferase</fullName>
    </submittedName>
</protein>
<evidence type="ECO:0000256" key="1">
    <source>
        <dbReference type="ARBA" id="ARBA00022741"/>
    </source>
</evidence>
<dbReference type="PANTHER" id="PTHR43309:SF3">
    <property type="entry name" value="5-OXOPROLINASE SUBUNIT C"/>
    <property type="match status" value="1"/>
</dbReference>